<evidence type="ECO:0000256" key="1">
    <source>
        <dbReference type="ARBA" id="ARBA00004604"/>
    </source>
</evidence>
<proteinExistence type="inferred from homology"/>
<comment type="subcellular location">
    <subcellularLocation>
        <location evidence="1">Nucleus</location>
        <location evidence="1">Nucleolus</location>
    </subcellularLocation>
</comment>
<feature type="compositionally biased region" description="Low complexity" evidence="4">
    <location>
        <begin position="28"/>
        <end position="45"/>
    </location>
</feature>
<evidence type="ECO:0000256" key="3">
    <source>
        <dbReference type="ARBA" id="ARBA00023242"/>
    </source>
</evidence>
<dbReference type="Pfam" id="PF06229">
    <property type="entry name" value="FRG1"/>
    <property type="match status" value="1"/>
</dbReference>
<feature type="region of interest" description="Disordered" evidence="4">
    <location>
        <begin position="1"/>
        <end position="58"/>
    </location>
</feature>
<sequence>MDEYDLINPAKLRLKGEKKKKHKKKHGSSSGKNPGDSSNSNNPNGDQDEKAEDAGDHGGWWKTNKYQHIRDDIAIEFLPGCYAKSLSNGRIVLGNPHPPGEPPDEEEIFTAIPAGTNQVAFKSGFDRYLSIDSSKRLIGVSEAIGEAETFLPVFEDGRTALSSVLNDCFLSVDENSHVRQIVAKSTAAGSKEMINIRIKNDPLFYDRQQKAGNKQGGDQEKLGKVFEVELGYLKRNKRIDPSQIDEEKKRLKKARVEGQLREALLDTRVKHKSDKYCK</sequence>
<feature type="compositionally biased region" description="Basic residues" evidence="4">
    <location>
        <begin position="12"/>
        <end position="27"/>
    </location>
</feature>
<dbReference type="SUPFAM" id="SSF50405">
    <property type="entry name" value="Actin-crosslinking proteins"/>
    <property type="match status" value="1"/>
</dbReference>
<evidence type="ECO:0000256" key="2">
    <source>
        <dbReference type="ARBA" id="ARBA00010878"/>
    </source>
</evidence>
<dbReference type="GO" id="GO:0071013">
    <property type="term" value="C:catalytic step 2 spliceosome"/>
    <property type="evidence" value="ECO:0007669"/>
    <property type="project" value="TreeGrafter"/>
</dbReference>
<dbReference type="GO" id="GO:0005730">
    <property type="term" value="C:nucleolus"/>
    <property type="evidence" value="ECO:0007669"/>
    <property type="project" value="UniProtKB-SubCell"/>
</dbReference>
<keyword evidence="3" id="KW-0539">Nucleus</keyword>
<name>A0A6G1SK86_9ACAR</name>
<dbReference type="GO" id="GO:0055120">
    <property type="term" value="C:striated muscle dense body"/>
    <property type="evidence" value="ECO:0007669"/>
    <property type="project" value="TreeGrafter"/>
</dbReference>
<dbReference type="InterPro" id="IPR010414">
    <property type="entry name" value="FRG1"/>
</dbReference>
<dbReference type="PANTHER" id="PTHR12928">
    <property type="entry name" value="FRG1 PROTEIN"/>
    <property type="match status" value="1"/>
</dbReference>
<comment type="similarity">
    <text evidence="2">Belongs to the FRG1 family.</text>
</comment>
<dbReference type="CDD" id="cd23338">
    <property type="entry name" value="beta-trefoil_FSCN_FRG1"/>
    <property type="match status" value="1"/>
</dbReference>
<dbReference type="AlphaFoldDB" id="A0A6G1SK86"/>
<dbReference type="EMBL" id="GGYP01005552">
    <property type="protein sequence ID" value="MDE50323.1"/>
    <property type="molecule type" value="Transcribed_RNA"/>
</dbReference>
<gene>
    <name evidence="5" type="primary">frg1</name>
    <name evidence="5" type="ORF">g.18987</name>
</gene>
<dbReference type="PANTHER" id="PTHR12928:SF0">
    <property type="entry name" value="FSHD REGION GENE 1"/>
    <property type="match status" value="1"/>
</dbReference>
<evidence type="ECO:0000313" key="5">
    <source>
        <dbReference type="EMBL" id="MDE50323.1"/>
    </source>
</evidence>
<protein>
    <submittedName>
        <fullName evidence="5">Protein FRG1</fullName>
    </submittedName>
</protein>
<reference evidence="5" key="1">
    <citation type="submission" date="2018-10" db="EMBL/GenBank/DDBJ databases">
        <title>Transcriptome assembly of Aceria tosichella (Wheat curl mite) Type 2.</title>
        <authorList>
            <person name="Scully E.D."/>
            <person name="Geib S.M."/>
            <person name="Palmer N.A."/>
            <person name="Gupta A.K."/>
            <person name="Sarath G."/>
            <person name="Tatineni S."/>
        </authorList>
    </citation>
    <scope>NUCLEOTIDE SEQUENCE</scope>
    <source>
        <strain evidence="5">LincolnNE</strain>
    </source>
</reference>
<dbReference type="Gene3D" id="2.80.10.50">
    <property type="match status" value="1"/>
</dbReference>
<evidence type="ECO:0000256" key="4">
    <source>
        <dbReference type="SAM" id="MobiDB-lite"/>
    </source>
</evidence>
<dbReference type="GO" id="GO:0051015">
    <property type="term" value="F:actin filament binding"/>
    <property type="evidence" value="ECO:0007669"/>
    <property type="project" value="TreeGrafter"/>
</dbReference>
<dbReference type="InterPro" id="IPR008999">
    <property type="entry name" value="Actin-crosslinking"/>
</dbReference>
<organism evidence="5">
    <name type="scientific">Aceria tosichella</name>
    <name type="common">wheat curl mite</name>
    <dbReference type="NCBI Taxonomy" id="561515"/>
    <lineage>
        <taxon>Eukaryota</taxon>
        <taxon>Metazoa</taxon>
        <taxon>Ecdysozoa</taxon>
        <taxon>Arthropoda</taxon>
        <taxon>Chelicerata</taxon>
        <taxon>Arachnida</taxon>
        <taxon>Acari</taxon>
        <taxon>Acariformes</taxon>
        <taxon>Trombidiformes</taxon>
        <taxon>Prostigmata</taxon>
        <taxon>Eupodina</taxon>
        <taxon>Eriophyoidea</taxon>
        <taxon>Eriophyidae</taxon>
        <taxon>Eriophyinae</taxon>
        <taxon>Aceriini</taxon>
        <taxon>Aceria</taxon>
    </lineage>
</organism>
<accession>A0A6G1SK86</accession>